<protein>
    <submittedName>
        <fullName evidence="1">Uncharacterized protein</fullName>
    </submittedName>
</protein>
<evidence type="ECO:0000313" key="1">
    <source>
        <dbReference type="EMBL" id="USG64648.1"/>
    </source>
</evidence>
<proteinExistence type="predicted"/>
<gene>
    <name evidence="1" type="ORF">NDK47_21270</name>
</gene>
<dbReference type="Proteomes" id="UP001056500">
    <property type="component" value="Chromosome"/>
</dbReference>
<sequence length="103" mass="12602">MKKKFDKNNFIELNNEFLYQKLEDFLRTEINDETFFIIYNFLQLENFKQGEFEGNQYLIQKMNTKELLIIDIVSEEFVKDHSQTRFKISVSEMIELLDEMRTK</sequence>
<keyword evidence="2" id="KW-1185">Reference proteome</keyword>
<dbReference type="RefSeq" id="WP_251871759.1">
    <property type="nucleotide sequence ID" value="NZ_CP098755.1"/>
</dbReference>
<organism evidence="1 2">
    <name type="scientific">Brevibacillus ruminantium</name>
    <dbReference type="NCBI Taxonomy" id="2950604"/>
    <lineage>
        <taxon>Bacteria</taxon>
        <taxon>Bacillati</taxon>
        <taxon>Bacillota</taxon>
        <taxon>Bacilli</taxon>
        <taxon>Bacillales</taxon>
        <taxon>Paenibacillaceae</taxon>
        <taxon>Brevibacillus</taxon>
    </lineage>
</organism>
<name>A0ABY4WBU1_9BACL</name>
<evidence type="ECO:0000313" key="2">
    <source>
        <dbReference type="Proteomes" id="UP001056500"/>
    </source>
</evidence>
<reference evidence="1" key="1">
    <citation type="submission" date="2022-06" db="EMBL/GenBank/DDBJ databases">
        <title>Genome sequencing of Brevibacillus sp. BB3-R1.</title>
        <authorList>
            <person name="Heo J."/>
            <person name="Lee D."/>
            <person name="Won M."/>
            <person name="Han B.-H."/>
            <person name="Hong S.-B."/>
            <person name="Kwon S.-W."/>
        </authorList>
    </citation>
    <scope>NUCLEOTIDE SEQUENCE</scope>
    <source>
        <strain evidence="1">BB3-R1</strain>
    </source>
</reference>
<accession>A0ABY4WBU1</accession>
<dbReference type="EMBL" id="CP098755">
    <property type="protein sequence ID" value="USG64648.1"/>
    <property type="molecule type" value="Genomic_DNA"/>
</dbReference>